<dbReference type="InterPro" id="IPR011990">
    <property type="entry name" value="TPR-like_helical_dom_sf"/>
</dbReference>
<dbReference type="Proteomes" id="UP000011910">
    <property type="component" value="Unassembled WGS sequence"/>
</dbReference>
<reference evidence="7 8" key="1">
    <citation type="journal article" date="2013" name="Genome Announc.">
        <title>Draft Genome Sequence of Cesiribacter andamanensis Strain AMV16T, Isolated from a Soil Sample from a Mud Volcano in the Andaman Islands, India.</title>
        <authorList>
            <person name="Shivaji S."/>
            <person name="Ara S."/>
            <person name="Begum Z."/>
            <person name="Srinivas T.N."/>
            <person name="Singh A."/>
            <person name="Kumar Pinnaka A."/>
        </authorList>
    </citation>
    <scope>NUCLEOTIDE SEQUENCE [LARGE SCALE GENOMIC DNA]</scope>
    <source>
        <strain evidence="7 8">AMV16</strain>
    </source>
</reference>
<dbReference type="PRINTS" id="PR01021">
    <property type="entry name" value="OMPADOMAIN"/>
</dbReference>
<dbReference type="RefSeq" id="WP_009196734.1">
    <property type="nucleotide sequence ID" value="NZ_AODQ01000109.1"/>
</dbReference>
<dbReference type="eggNOG" id="COG0823">
    <property type="taxonomic scope" value="Bacteria"/>
</dbReference>
<dbReference type="STRING" id="1279009.ADICEAN_03351"/>
<evidence type="ECO:0000313" key="8">
    <source>
        <dbReference type="Proteomes" id="UP000011910"/>
    </source>
</evidence>
<comment type="caution">
    <text evidence="7">The sequence shown here is derived from an EMBL/GenBank/DDBJ whole genome shotgun (WGS) entry which is preliminary data.</text>
</comment>
<dbReference type="SUPFAM" id="SSF48452">
    <property type="entry name" value="TPR-like"/>
    <property type="match status" value="1"/>
</dbReference>
<dbReference type="InterPro" id="IPR006665">
    <property type="entry name" value="OmpA-like"/>
</dbReference>
<gene>
    <name evidence="7" type="ORF">ADICEAN_03351</name>
</gene>
<comment type="subcellular location">
    <subcellularLocation>
        <location evidence="1">Cell outer membrane</location>
    </subcellularLocation>
</comment>
<dbReference type="PROSITE" id="PS51123">
    <property type="entry name" value="OMPA_2"/>
    <property type="match status" value="1"/>
</dbReference>
<name>M7NI85_9BACT</name>
<keyword evidence="8" id="KW-1185">Reference proteome</keyword>
<dbReference type="CDD" id="cd07185">
    <property type="entry name" value="OmpA_C-like"/>
    <property type="match status" value="1"/>
</dbReference>
<dbReference type="Pfam" id="PF00691">
    <property type="entry name" value="OmpA"/>
    <property type="match status" value="1"/>
</dbReference>
<dbReference type="InterPro" id="IPR050330">
    <property type="entry name" value="Bact_OuterMem_StrucFunc"/>
</dbReference>
<dbReference type="InterPro" id="IPR036737">
    <property type="entry name" value="OmpA-like_sf"/>
</dbReference>
<dbReference type="InterPro" id="IPR008969">
    <property type="entry name" value="CarboxyPept-like_regulatory"/>
</dbReference>
<evidence type="ECO:0000256" key="1">
    <source>
        <dbReference type="ARBA" id="ARBA00004442"/>
    </source>
</evidence>
<dbReference type="SUPFAM" id="SSF82171">
    <property type="entry name" value="DPP6 N-terminal domain-like"/>
    <property type="match status" value="1"/>
</dbReference>
<sequence length="1645" mass="180687">MRFTRFHLYTPLFLLLLLSYSPLPAQYNSLGSNLKSVEKRANDRFGKGAFAEAAALYEQVLGKNSSKQPAMLRLAECYLRLNEPEKAIVWYERGLATPATVQDPSHLLHYAQALAAVGNYPLASVWYQNFLTLVPHDRRATNQLQAIARLEAFKADSARYTIKRLPINSAQADFGPAFYEDGLVFVSGRQTKKPVKRVNTGDQSGFYDLYFSQITGEGQLTSPRKLQQDLSTRLHEGPVAFFDGGKRMIFSQNSENSTAGKGKKLALYEAERAADGKSWINLRPLPFNSNAYSVAHPSISPQGDVLYFASDMPGGYGLTDLYVSRRVNGSWTTPQNLGPRVNTEGNELFPYLHQNTLYFASNGLGGLGGLDIFQLSLSHEGDTPRNMGVPLNSPRDDFGFIINDQQTGYFSTNRLNEHKDDLYWVKLLNATPEASPHLSVVAAPHSAQLRGVLVERQTGKPLTDASVYVLNEATGEELTLRTNEQGQFGFEARLEDYYALMGEKGVNSVFVINLSPRDYAESGTLIRLEASAPSYADKLVIEASLFDSLSHEPVIFAGAFLYEGDEEKQMDYTTLEGKAYFTGSRGRNYWLDIISINYQDRKFRIPATSRIQNDTLKVGIPLQKFLRSQQLVKGIIVREENGTPVSGADIYVLNEATGADQVLQSDSKGEFSFRAIVGDTYLIMGEKQELHVFMPNVAISDPKNEPNQRITLAASRPHFVREVVVEALVMDSITSAPLRLAELEFMVKGAVSKHYTPSSGKAYFSLPVGQAFSVKASLFDYAAQVRSLTAAAPPEQDTVRLRILMARQTPPLLQVQGTVRDKLSQLPLANASIYLLNGKTGDEQLVKSDAAGAFQLQASLDSPYMIMAEKGNRTVFIIDHQFIPAANGQLPSLQLELEAPHFTPSVASTVQVQAQIIDSESRAAVKFAFVKLYKGGQPLELAFADEAGQVRLLLERDTLYEVRLEKHQYTDRIFTLSTHQVAGDSLLQQWEVSRQLPKLLPIAGNVYDLQAAAPLAGATIWILNTTTGEQQQLKADQGGDFTFEASKEHTYTILGEKGGKNASLSNINPEELAENQQKVQLVVQPQQAGTLVIAATVLDGKSGEPVKAASVQLMDNLKPLSSTHTSLKGKSWLTAPAGREYELQLAASQYVSQSIRLSASQLAAADTLAVQVLLQPIERVSIAQAALFLNQPDGKPLAHADVYVLNTTTGEEKKLQTDEKGLVVYPAKSGDTYALLAEKNQARAYLTDVVSTAEGDTLKLLAHPPVQQLLPAKVVARDSESLEAVKLLEVRLSSPGTDPQTLHTSTKGEAHLYLNPAASYLISTRHISYTSLEQVIDIKTQTGDTLLIDLLLEKQLPQFATLELQVIDELSKLPLPSARVIVQNESTGEERVLLANAQGKLSLKAKRSDRYTISSTAEGYSSAKLMGIQAGDREATGTHPLLITVVRQAVAGQTALVGRYDLYENLSGSRQLFVSADGLLYEYQSGDRVLLRNKSSVQVLSNEANSGNRGSLAEEFIAYVDSTSIGHKTFISTIYYDFNKTALTAAAREELQKLAELMKSHPDLSLKINAFTDSRGPQQYNLVLSSQRAQAALDFLVAQGVNRQRISSEGFGESRLLKPCPSPQDCSPADHQLNRRGEFVLNIGQ</sequence>
<evidence type="ECO:0000256" key="2">
    <source>
        <dbReference type="ARBA" id="ARBA00023136"/>
    </source>
</evidence>
<dbReference type="Pfam" id="PF14559">
    <property type="entry name" value="TPR_19"/>
    <property type="match status" value="1"/>
</dbReference>
<dbReference type="Gene3D" id="3.30.1330.60">
    <property type="entry name" value="OmpA-like domain"/>
    <property type="match status" value="1"/>
</dbReference>
<dbReference type="PANTHER" id="PTHR30329">
    <property type="entry name" value="STATOR ELEMENT OF FLAGELLAR MOTOR COMPLEX"/>
    <property type="match status" value="1"/>
</dbReference>
<feature type="chain" id="PRO_5004082260" evidence="5">
    <location>
        <begin position="26"/>
        <end position="1645"/>
    </location>
</feature>
<proteinExistence type="predicted"/>
<dbReference type="Gene3D" id="1.25.40.10">
    <property type="entry name" value="Tetratricopeptide repeat domain"/>
    <property type="match status" value="1"/>
</dbReference>
<dbReference type="EMBL" id="AODQ01000109">
    <property type="protein sequence ID" value="EMR01515.1"/>
    <property type="molecule type" value="Genomic_DNA"/>
</dbReference>
<keyword evidence="2 4" id="KW-0472">Membrane</keyword>
<keyword evidence="3" id="KW-0998">Cell outer membrane</keyword>
<feature type="domain" description="OmpA-like" evidence="6">
    <location>
        <begin position="1523"/>
        <end position="1645"/>
    </location>
</feature>
<dbReference type="InterPro" id="IPR006664">
    <property type="entry name" value="OMP_bac"/>
</dbReference>
<dbReference type="GO" id="GO:0009279">
    <property type="term" value="C:cell outer membrane"/>
    <property type="evidence" value="ECO:0007669"/>
    <property type="project" value="UniProtKB-SubCell"/>
</dbReference>
<dbReference type="SUPFAM" id="SSF49464">
    <property type="entry name" value="Carboxypeptidase regulatory domain-like"/>
    <property type="match status" value="2"/>
</dbReference>
<organism evidence="7 8">
    <name type="scientific">Cesiribacter andamanensis AMV16</name>
    <dbReference type="NCBI Taxonomy" id="1279009"/>
    <lineage>
        <taxon>Bacteria</taxon>
        <taxon>Pseudomonadati</taxon>
        <taxon>Bacteroidota</taxon>
        <taxon>Cytophagia</taxon>
        <taxon>Cytophagales</taxon>
        <taxon>Cesiribacteraceae</taxon>
        <taxon>Cesiribacter</taxon>
    </lineage>
</organism>
<evidence type="ECO:0000256" key="5">
    <source>
        <dbReference type="SAM" id="SignalP"/>
    </source>
</evidence>
<evidence type="ECO:0000313" key="7">
    <source>
        <dbReference type="EMBL" id="EMR01515.1"/>
    </source>
</evidence>
<dbReference type="PANTHER" id="PTHR30329:SF21">
    <property type="entry name" value="LIPOPROTEIN YIAD-RELATED"/>
    <property type="match status" value="1"/>
</dbReference>
<protein>
    <submittedName>
        <fullName evidence="7">Minor outer membrane protein Omp16</fullName>
    </submittedName>
</protein>
<accession>M7NI85</accession>
<evidence type="ECO:0000256" key="3">
    <source>
        <dbReference type="ARBA" id="ARBA00023237"/>
    </source>
</evidence>
<dbReference type="OrthoDB" id="1488841at2"/>
<feature type="signal peptide" evidence="5">
    <location>
        <begin position="1"/>
        <end position="25"/>
    </location>
</feature>
<dbReference type="eggNOG" id="COG2885">
    <property type="taxonomic scope" value="Bacteria"/>
</dbReference>
<dbReference type="SUPFAM" id="SSF103088">
    <property type="entry name" value="OmpA-like"/>
    <property type="match status" value="1"/>
</dbReference>
<evidence type="ECO:0000256" key="4">
    <source>
        <dbReference type="PROSITE-ProRule" id="PRU00473"/>
    </source>
</evidence>
<evidence type="ECO:0000259" key="6">
    <source>
        <dbReference type="PROSITE" id="PS51123"/>
    </source>
</evidence>
<keyword evidence="5" id="KW-0732">Signal</keyword>